<comment type="caution">
    <text evidence="1">The sequence shown here is derived from an EMBL/GenBank/DDBJ whole genome shotgun (WGS) entry which is preliminary data.</text>
</comment>
<reference evidence="1" key="1">
    <citation type="submission" date="2022-02" db="EMBL/GenBank/DDBJ databases">
        <title>Polaribacter sp. MSW13, isolated from seawater.</title>
        <authorList>
            <person name="Kristyanto S."/>
            <person name="Jung J."/>
            <person name="Jeon C.O."/>
        </authorList>
    </citation>
    <scope>NUCLEOTIDE SEQUENCE</scope>
    <source>
        <strain evidence="1">MSW13</strain>
    </source>
</reference>
<organism evidence="1 2">
    <name type="scientific">Polaribacter marinus</name>
    <dbReference type="NCBI Taxonomy" id="2916838"/>
    <lineage>
        <taxon>Bacteria</taxon>
        <taxon>Pseudomonadati</taxon>
        <taxon>Bacteroidota</taxon>
        <taxon>Flavobacteriia</taxon>
        <taxon>Flavobacteriales</taxon>
        <taxon>Flavobacteriaceae</taxon>
    </lineage>
</organism>
<gene>
    <name evidence="1" type="ORF">MC378_01960</name>
</gene>
<dbReference type="PROSITE" id="PS51257">
    <property type="entry name" value="PROKAR_LIPOPROTEIN"/>
    <property type="match status" value="1"/>
</dbReference>
<keyword evidence="2" id="KW-1185">Reference proteome</keyword>
<sequence length="122" mass="13948">MKEILKVLVVACFLFSSCISNEVKNITGIYKGEFPCGDCAGIDNKMTLNADSTFVLEKMYKGKGNDSIFKETGKYTVKEGKLFLELKQSPFKYEIRNNYIELLDIDGHKIESELNYKLIKQE</sequence>
<dbReference type="Gene3D" id="2.40.128.640">
    <property type="match status" value="1"/>
</dbReference>
<evidence type="ECO:0000313" key="1">
    <source>
        <dbReference type="EMBL" id="MCI2227914.1"/>
    </source>
</evidence>
<dbReference type="AlphaFoldDB" id="A0A9X1VJY7"/>
<dbReference type="Pfam" id="PF04170">
    <property type="entry name" value="NlpE"/>
    <property type="match status" value="1"/>
</dbReference>
<proteinExistence type="predicted"/>
<name>A0A9X1VJY7_9FLAO</name>
<evidence type="ECO:0000313" key="2">
    <source>
        <dbReference type="Proteomes" id="UP001139369"/>
    </source>
</evidence>
<protein>
    <submittedName>
        <fullName evidence="1">Copper resistance protein NlpE N-terminal domain-containing protein</fullName>
    </submittedName>
</protein>
<accession>A0A9X1VJY7</accession>
<dbReference type="EMBL" id="JAKQYM010000001">
    <property type="protein sequence ID" value="MCI2227914.1"/>
    <property type="molecule type" value="Genomic_DNA"/>
</dbReference>
<dbReference type="InterPro" id="IPR007298">
    <property type="entry name" value="Cu-R_lipoprotein_NlpE"/>
</dbReference>
<dbReference type="RefSeq" id="WP_242177033.1">
    <property type="nucleotide sequence ID" value="NZ_JAKQYM010000001.1"/>
</dbReference>
<dbReference type="Proteomes" id="UP001139369">
    <property type="component" value="Unassembled WGS sequence"/>
</dbReference>